<sequence length="192" mass="21905">MKLIACGIFKRELEKVQSEAPDIFAGIETEFLTPALHVSLAALEKEVTSRLEIEPQPALLYGCNCHPELKEICREANCLLPQGVDCAQVLAGKEFLQEISQGSNDFYLTPGWLEHADEIFKHGLGWDSIDARQNLGFYDRMVLLDTDVRPIDDLEILGFYDYCQVPIERVALSLQFFKQNLLQMLSDRKNRR</sequence>
<keyword evidence="3" id="KW-1185">Reference proteome</keyword>
<evidence type="ECO:0000313" key="3">
    <source>
        <dbReference type="Proteomes" id="UP001329915"/>
    </source>
</evidence>
<dbReference type="AlphaFoldDB" id="A0AAU0UPI3"/>
<dbReference type="RefSeq" id="WP_366921518.1">
    <property type="nucleotide sequence ID" value="NZ_CP121694.1"/>
</dbReference>
<dbReference type="Pfam" id="PF07796">
    <property type="entry name" value="DUF1638"/>
    <property type="match status" value="1"/>
</dbReference>
<reference evidence="2 3" key="1">
    <citation type="submission" date="2023-04" db="EMBL/GenBank/DDBJ databases">
        <authorList>
            <person name="Hsu D."/>
        </authorList>
    </citation>
    <scope>NUCLEOTIDE SEQUENCE [LARGE SCALE GENOMIC DNA]</scope>
    <source>
        <strain evidence="2 3">MK1</strain>
    </source>
</reference>
<evidence type="ECO:0000313" key="2">
    <source>
        <dbReference type="EMBL" id="WRO22100.1"/>
    </source>
</evidence>
<gene>
    <name evidence="2" type="ORF">MFMK1_001923</name>
</gene>
<dbReference type="EMBL" id="CP121694">
    <property type="protein sequence ID" value="WRO22100.1"/>
    <property type="molecule type" value="Genomic_DNA"/>
</dbReference>
<dbReference type="Proteomes" id="UP001329915">
    <property type="component" value="Chromosome"/>
</dbReference>
<evidence type="ECO:0000259" key="1">
    <source>
        <dbReference type="Pfam" id="PF07796"/>
    </source>
</evidence>
<dbReference type="KEGG" id="dbc:MFMK1_001923"/>
<protein>
    <submittedName>
        <fullName evidence="2">DUF1638 domain-containing protein</fullName>
    </submittedName>
</protein>
<feature type="domain" description="DUF1638" evidence="1">
    <location>
        <begin position="31"/>
        <end position="180"/>
    </location>
</feature>
<accession>A0AAU0UPI3</accession>
<name>A0AAU0UPI3_9FIRM</name>
<organism evidence="2 3">
    <name type="scientific">Metallumcola ferriviriculae</name>
    <dbReference type="NCBI Taxonomy" id="3039180"/>
    <lineage>
        <taxon>Bacteria</taxon>
        <taxon>Bacillati</taxon>
        <taxon>Bacillota</taxon>
        <taxon>Clostridia</taxon>
        <taxon>Neomoorellales</taxon>
        <taxon>Desulfitibacteraceae</taxon>
        <taxon>Metallumcola</taxon>
    </lineage>
</organism>
<proteinExistence type="predicted"/>
<dbReference type="InterPro" id="IPR012437">
    <property type="entry name" value="DUF1638"/>
</dbReference>